<dbReference type="Proteomes" id="UP000095280">
    <property type="component" value="Unplaced"/>
</dbReference>
<dbReference type="InterPro" id="IPR002048">
    <property type="entry name" value="EF_hand_dom"/>
</dbReference>
<dbReference type="AlphaFoldDB" id="A0A1I8F7Y3"/>
<dbReference type="InterPro" id="IPR036058">
    <property type="entry name" value="Kazal_dom_sf"/>
</dbReference>
<evidence type="ECO:0000256" key="3">
    <source>
        <dbReference type="ARBA" id="ARBA00023180"/>
    </source>
</evidence>
<evidence type="ECO:0000313" key="7">
    <source>
        <dbReference type="WBParaSite" id="maker-unitig_22675-snap-gene-0.1-mRNA-1"/>
    </source>
</evidence>
<evidence type="ECO:0000259" key="5">
    <source>
        <dbReference type="PROSITE" id="PS50835"/>
    </source>
</evidence>
<dbReference type="PROSITE" id="PS00018">
    <property type="entry name" value="EF_HAND_1"/>
    <property type="match status" value="1"/>
</dbReference>
<protein>
    <submittedName>
        <fullName evidence="7">EF-hand domain-containing protein</fullName>
    </submittedName>
</protein>
<dbReference type="InterPro" id="IPR018247">
    <property type="entry name" value="EF_Hand_1_Ca_BS"/>
</dbReference>
<dbReference type="SUPFAM" id="SSF100895">
    <property type="entry name" value="Kazal-type serine protease inhibitors"/>
    <property type="match status" value="1"/>
</dbReference>
<dbReference type="GO" id="GO:0005615">
    <property type="term" value="C:extracellular space"/>
    <property type="evidence" value="ECO:0007669"/>
    <property type="project" value="TreeGrafter"/>
</dbReference>
<reference evidence="7" key="1">
    <citation type="submission" date="2016-11" db="UniProtKB">
        <authorList>
            <consortium name="WormBaseParasite"/>
        </authorList>
    </citation>
    <scope>IDENTIFICATION</scope>
</reference>
<dbReference type="PANTHER" id="PTHR13866:SF30">
    <property type="match status" value="1"/>
</dbReference>
<dbReference type="GO" id="GO:0005518">
    <property type="term" value="F:collagen binding"/>
    <property type="evidence" value="ECO:0007669"/>
    <property type="project" value="TreeGrafter"/>
</dbReference>
<feature type="domain" description="EF-hand" evidence="4">
    <location>
        <begin position="139"/>
        <end position="174"/>
    </location>
</feature>
<dbReference type="PANTHER" id="PTHR13866">
    <property type="entry name" value="SPARC OSTEONECTIN"/>
    <property type="match status" value="1"/>
</dbReference>
<organism evidence="6 7">
    <name type="scientific">Macrostomum lignano</name>
    <dbReference type="NCBI Taxonomy" id="282301"/>
    <lineage>
        <taxon>Eukaryota</taxon>
        <taxon>Metazoa</taxon>
        <taxon>Spiralia</taxon>
        <taxon>Lophotrochozoa</taxon>
        <taxon>Platyhelminthes</taxon>
        <taxon>Rhabditophora</taxon>
        <taxon>Macrostomorpha</taxon>
        <taxon>Macrostomida</taxon>
        <taxon>Macrostomidae</taxon>
        <taxon>Macrostomum</taxon>
    </lineage>
</organism>
<evidence type="ECO:0000259" key="4">
    <source>
        <dbReference type="PROSITE" id="PS50222"/>
    </source>
</evidence>
<evidence type="ECO:0000256" key="2">
    <source>
        <dbReference type="ARBA" id="ARBA00023157"/>
    </source>
</evidence>
<dbReference type="CDD" id="cd00104">
    <property type="entry name" value="KAZAL_FS"/>
    <property type="match status" value="1"/>
</dbReference>
<dbReference type="Gene3D" id="2.60.40.10">
    <property type="entry name" value="Immunoglobulins"/>
    <property type="match status" value="1"/>
</dbReference>
<proteinExistence type="predicted"/>
<dbReference type="InterPro" id="IPR002350">
    <property type="entry name" value="Kazal_dom"/>
</dbReference>
<dbReference type="GO" id="GO:0005509">
    <property type="term" value="F:calcium ion binding"/>
    <property type="evidence" value="ECO:0007669"/>
    <property type="project" value="InterPro"/>
</dbReference>
<evidence type="ECO:0000256" key="1">
    <source>
        <dbReference type="ARBA" id="ARBA00022729"/>
    </source>
</evidence>
<keyword evidence="2" id="KW-1015">Disulfide bond</keyword>
<dbReference type="GO" id="GO:0050840">
    <property type="term" value="F:extracellular matrix binding"/>
    <property type="evidence" value="ECO:0007669"/>
    <property type="project" value="TreeGrafter"/>
</dbReference>
<dbReference type="WBParaSite" id="maker-unitig_22675-snap-gene-0.1-mRNA-1">
    <property type="protein sequence ID" value="maker-unitig_22675-snap-gene-0.1-mRNA-1"/>
    <property type="gene ID" value="maker-unitig_22675-snap-gene-0.1"/>
</dbReference>
<sequence length="268" mass="29662">MLCASLAGFVVKTTSKIRHRASALQSGFCRRRHRRPKAVCGSDGRRYPSHCELHRTACVTGRKLRPLPATACLAYDARLKTPTAEMETSTELTDQNNCNSHQVSVLLKQLRFDLMKRQCQDAGKLLKGCLDYSARSKGDAELIMDRIFARLDTNSNGRVTKFELAKKFAKPDPCFNLISRDNGSRQPPEPVPCHRAGLTLTCPLGLLGPFESITWTRRSIEIQSISNRSQDEGQVSITGMARQMDSGVYKCCSSLCETRALLCGSGCS</sequence>
<dbReference type="Pfam" id="PF07648">
    <property type="entry name" value="Kazal_2"/>
    <property type="match status" value="1"/>
</dbReference>
<dbReference type="Gene3D" id="3.30.60.30">
    <property type="match status" value="1"/>
</dbReference>
<keyword evidence="3" id="KW-0325">Glycoprotein</keyword>
<name>A0A1I8F7Y3_9PLAT</name>
<keyword evidence="1" id="KW-0732">Signal</keyword>
<feature type="domain" description="Ig-like" evidence="5">
    <location>
        <begin position="173"/>
        <end position="251"/>
    </location>
</feature>
<dbReference type="SMART" id="SM00280">
    <property type="entry name" value="KAZAL"/>
    <property type="match status" value="1"/>
</dbReference>
<accession>A0A1I8F7Y3</accession>
<dbReference type="InterPro" id="IPR007110">
    <property type="entry name" value="Ig-like_dom"/>
</dbReference>
<evidence type="ECO:0000313" key="6">
    <source>
        <dbReference type="Proteomes" id="UP000095280"/>
    </source>
</evidence>
<dbReference type="PROSITE" id="PS50222">
    <property type="entry name" value="EF_HAND_2"/>
    <property type="match status" value="1"/>
</dbReference>
<dbReference type="InterPro" id="IPR013783">
    <property type="entry name" value="Ig-like_fold"/>
</dbReference>
<keyword evidence="6" id="KW-1185">Reference proteome</keyword>
<dbReference type="PROSITE" id="PS50835">
    <property type="entry name" value="IG_LIKE"/>
    <property type="match status" value="1"/>
</dbReference>